<dbReference type="Pfam" id="PF08386">
    <property type="entry name" value="Abhydrolase_4"/>
    <property type="match status" value="1"/>
</dbReference>
<evidence type="ECO:0000256" key="1">
    <source>
        <dbReference type="ARBA" id="ARBA00010088"/>
    </source>
</evidence>
<organism evidence="6 7">
    <name type="scientific">Streptomyces coryli</name>
    <dbReference type="NCBI Taxonomy" id="1128680"/>
    <lineage>
        <taxon>Bacteria</taxon>
        <taxon>Bacillati</taxon>
        <taxon>Actinomycetota</taxon>
        <taxon>Actinomycetes</taxon>
        <taxon>Kitasatosporales</taxon>
        <taxon>Streptomycetaceae</taxon>
        <taxon>Streptomyces</taxon>
    </lineage>
</organism>
<name>A0A6G4UB14_9ACTN</name>
<feature type="domain" description="Peptidase S33 tripeptidyl aminopeptidase-like C-terminal" evidence="5">
    <location>
        <begin position="447"/>
        <end position="549"/>
    </location>
</feature>
<reference evidence="6 7" key="1">
    <citation type="submission" date="2020-02" db="EMBL/GenBank/DDBJ databases">
        <title>Whole-genome analyses of novel actinobacteria.</title>
        <authorList>
            <person name="Sahin N."/>
        </authorList>
    </citation>
    <scope>NUCLEOTIDE SEQUENCE [LARGE SCALE GENOMIC DNA]</scope>
    <source>
        <strain evidence="6 7">A7024</strain>
    </source>
</reference>
<gene>
    <name evidence="6" type="ORF">G5C51_36720</name>
</gene>
<dbReference type="Proteomes" id="UP000481583">
    <property type="component" value="Unassembled WGS sequence"/>
</dbReference>
<dbReference type="EMBL" id="JAAKZV010000294">
    <property type="protein sequence ID" value="NGN69419.1"/>
    <property type="molecule type" value="Genomic_DNA"/>
</dbReference>
<sequence>MRKTATTAAGAAKATRTATVGIAGALTAALLLLTGCSGGDSGKDDGGGGGDETASGPAPASGELDLPGSITGQRADWNRCSAPTVNQGRAPGAEGPPKALAGTDWECTKVKVPLDYDNPGGKTIDIALIRAKAKEQGKQRIGSLLFNFGGPGGSGVTTMPQAADPDYKKLNTRYDLVSFDPRGVGESATVKCRGDDEMDASRAVDGTPDDRTEFAKAEADQKAFTEGCDQRSGDRLRHMTTTNTARDMDVIRQLLGDEKLHYFGISYGTQLGGVYAHLFPKRVGRAVLDAVVDPTKSEVEGSLAQAKGFQLALGNYMKDCAKQAKCPTGKGGAEGTKRITDLLAQLDKQPMKTQLGRELTQGDALTGIASLLYSKETWKYLTQSLQKAEQGDGSYLLLFADVYTGRDQQGNYNNENEAHAAIACADTTERYAEADVRKQLPRFKKASPIFGEMLAWGLLGCSGWPAKGEAKTPEVSAPDAAKMLVIGNTGDPATPYEGAANMADQIGDSAVQLTYEGEGHGAYGQGDCVTTTVDDYLLDGKVPEDGKRCS</sequence>
<protein>
    <submittedName>
        <fullName evidence="6">Alpha/beta hydrolase</fullName>
    </submittedName>
</protein>
<evidence type="ECO:0000256" key="3">
    <source>
        <dbReference type="ARBA" id="ARBA00022801"/>
    </source>
</evidence>
<dbReference type="AlphaFoldDB" id="A0A6G4UB14"/>
<dbReference type="InterPro" id="IPR029058">
    <property type="entry name" value="AB_hydrolase_fold"/>
</dbReference>
<keyword evidence="2" id="KW-0732">Signal</keyword>
<evidence type="ECO:0000256" key="4">
    <source>
        <dbReference type="SAM" id="MobiDB-lite"/>
    </source>
</evidence>
<dbReference type="PANTHER" id="PTHR43248">
    <property type="entry name" value="2-SUCCINYL-6-HYDROXY-2,4-CYCLOHEXADIENE-1-CARBOXYLATE SYNTHASE"/>
    <property type="match status" value="1"/>
</dbReference>
<evidence type="ECO:0000259" key="5">
    <source>
        <dbReference type="Pfam" id="PF08386"/>
    </source>
</evidence>
<dbReference type="GO" id="GO:0016787">
    <property type="term" value="F:hydrolase activity"/>
    <property type="evidence" value="ECO:0007669"/>
    <property type="project" value="UniProtKB-KW"/>
</dbReference>
<keyword evidence="3 6" id="KW-0378">Hydrolase</keyword>
<proteinExistence type="inferred from homology"/>
<dbReference type="InterPro" id="IPR051601">
    <property type="entry name" value="Serine_prot/Carboxylest_S33"/>
</dbReference>
<comment type="similarity">
    <text evidence="1">Belongs to the peptidase S33 family.</text>
</comment>
<dbReference type="SUPFAM" id="SSF53474">
    <property type="entry name" value="alpha/beta-Hydrolases"/>
    <property type="match status" value="1"/>
</dbReference>
<dbReference type="InterPro" id="IPR013595">
    <property type="entry name" value="Pept_S33_TAP-like_C"/>
</dbReference>
<dbReference type="RefSeq" id="WP_165244339.1">
    <property type="nucleotide sequence ID" value="NZ_JAAKZV010000294.1"/>
</dbReference>
<evidence type="ECO:0000313" key="7">
    <source>
        <dbReference type="Proteomes" id="UP000481583"/>
    </source>
</evidence>
<evidence type="ECO:0000256" key="2">
    <source>
        <dbReference type="ARBA" id="ARBA00022729"/>
    </source>
</evidence>
<dbReference type="PANTHER" id="PTHR43248:SF29">
    <property type="entry name" value="TRIPEPTIDYL AMINOPEPTIDASE"/>
    <property type="match status" value="1"/>
</dbReference>
<comment type="caution">
    <text evidence="6">The sequence shown here is derived from an EMBL/GenBank/DDBJ whole genome shotgun (WGS) entry which is preliminary data.</text>
</comment>
<feature type="region of interest" description="Disordered" evidence="4">
    <location>
        <begin position="42"/>
        <end position="101"/>
    </location>
</feature>
<dbReference type="Gene3D" id="3.40.50.1820">
    <property type="entry name" value="alpha/beta hydrolase"/>
    <property type="match status" value="1"/>
</dbReference>
<accession>A0A6G4UB14</accession>
<evidence type="ECO:0000313" key="6">
    <source>
        <dbReference type="EMBL" id="NGN69419.1"/>
    </source>
</evidence>
<keyword evidence="7" id="KW-1185">Reference proteome</keyword>